<gene>
    <name evidence="6" type="ORF">SAMN05421834_1055</name>
</gene>
<dbReference type="PANTHER" id="PTHR42934:SF2">
    <property type="entry name" value="GLYCOLATE OXIDASE SUBUNIT GLCD"/>
    <property type="match status" value="1"/>
</dbReference>
<dbReference type="InterPro" id="IPR016166">
    <property type="entry name" value="FAD-bd_PCMH"/>
</dbReference>
<dbReference type="FunFam" id="1.10.45.10:FF:000001">
    <property type="entry name" value="D-lactate dehydrogenase mitochondrial"/>
    <property type="match status" value="1"/>
</dbReference>
<keyword evidence="2" id="KW-0285">Flavoprotein</keyword>
<dbReference type="OrthoDB" id="9767256at2"/>
<dbReference type="STRING" id="56779.SAMN05421834_1055"/>
<evidence type="ECO:0000313" key="6">
    <source>
        <dbReference type="EMBL" id="SIQ50115.1"/>
    </source>
</evidence>
<dbReference type="PROSITE" id="PS51387">
    <property type="entry name" value="FAD_PCMH"/>
    <property type="match status" value="1"/>
</dbReference>
<dbReference type="Pfam" id="PF02913">
    <property type="entry name" value="FAD-oxidase_C"/>
    <property type="match status" value="1"/>
</dbReference>
<dbReference type="Gene3D" id="1.10.45.10">
    <property type="entry name" value="Vanillyl-alcohol Oxidase, Chain A, domain 4"/>
    <property type="match status" value="1"/>
</dbReference>
<dbReference type="RefSeq" id="WP_076544217.1">
    <property type="nucleotide sequence ID" value="NZ_FTNC01000005.1"/>
</dbReference>
<dbReference type="InterPro" id="IPR051914">
    <property type="entry name" value="FAD-linked_OxidoTrans_Type4"/>
</dbReference>
<dbReference type="InterPro" id="IPR036318">
    <property type="entry name" value="FAD-bd_PCMH-like_sf"/>
</dbReference>
<dbReference type="Gene3D" id="3.30.70.2740">
    <property type="match status" value="1"/>
</dbReference>
<dbReference type="SUPFAM" id="SSF55103">
    <property type="entry name" value="FAD-linked oxidases, C-terminal domain"/>
    <property type="match status" value="1"/>
</dbReference>
<dbReference type="InterPro" id="IPR016169">
    <property type="entry name" value="FAD-bd_PCMH_sub2"/>
</dbReference>
<accession>A0A1N6T9Q6</accession>
<evidence type="ECO:0000256" key="4">
    <source>
        <dbReference type="ARBA" id="ARBA00023002"/>
    </source>
</evidence>
<feature type="domain" description="FAD-binding PCMH-type" evidence="5">
    <location>
        <begin position="43"/>
        <end position="222"/>
    </location>
</feature>
<reference evidence="7" key="1">
    <citation type="submission" date="2017-01" db="EMBL/GenBank/DDBJ databases">
        <authorList>
            <person name="Varghese N."/>
            <person name="Submissions S."/>
        </authorList>
    </citation>
    <scope>NUCLEOTIDE SEQUENCE [LARGE SCALE GENOMIC DNA]</scope>
    <source>
        <strain evidence="7">ATCC 700103</strain>
    </source>
</reference>
<dbReference type="Gene3D" id="3.30.465.10">
    <property type="match status" value="1"/>
</dbReference>
<protein>
    <submittedName>
        <fullName evidence="6">Glycolate oxidase</fullName>
    </submittedName>
</protein>
<comment type="cofactor">
    <cofactor evidence="1">
        <name>FAD</name>
        <dbReference type="ChEBI" id="CHEBI:57692"/>
    </cofactor>
</comment>
<dbReference type="PANTHER" id="PTHR42934">
    <property type="entry name" value="GLYCOLATE OXIDASE SUBUNIT GLCD"/>
    <property type="match status" value="1"/>
</dbReference>
<dbReference type="InterPro" id="IPR016171">
    <property type="entry name" value="Vanillyl_alc_oxidase_C-sub2"/>
</dbReference>
<dbReference type="Proteomes" id="UP000185669">
    <property type="component" value="Unassembled WGS sequence"/>
</dbReference>
<dbReference type="InterPro" id="IPR006094">
    <property type="entry name" value="Oxid_FAD_bind_N"/>
</dbReference>
<dbReference type="EMBL" id="FTNC01000005">
    <property type="protein sequence ID" value="SIQ50115.1"/>
    <property type="molecule type" value="Genomic_DNA"/>
</dbReference>
<keyword evidence="7" id="KW-1185">Reference proteome</keyword>
<evidence type="ECO:0000256" key="3">
    <source>
        <dbReference type="ARBA" id="ARBA00022827"/>
    </source>
</evidence>
<keyword evidence="4" id="KW-0560">Oxidoreductase</keyword>
<dbReference type="InterPro" id="IPR016164">
    <property type="entry name" value="FAD-linked_Oxase-like_C"/>
</dbReference>
<dbReference type="AlphaFoldDB" id="A0A1N6T9Q6"/>
<proteinExistence type="predicted"/>
<dbReference type="SUPFAM" id="SSF56176">
    <property type="entry name" value="FAD-binding/transporter-associated domain-like"/>
    <property type="match status" value="1"/>
</dbReference>
<dbReference type="Gene3D" id="3.30.70.2190">
    <property type="match status" value="1"/>
</dbReference>
<dbReference type="InterPro" id="IPR004113">
    <property type="entry name" value="FAD-bd_oxidored_4_C"/>
</dbReference>
<dbReference type="InterPro" id="IPR016167">
    <property type="entry name" value="FAD-bd_PCMH_sub1"/>
</dbReference>
<name>A0A1N6T9Q6_9FIRM</name>
<organism evidence="6 7">
    <name type="scientific">Halanaerobium kushneri</name>
    <dbReference type="NCBI Taxonomy" id="56779"/>
    <lineage>
        <taxon>Bacteria</taxon>
        <taxon>Bacillati</taxon>
        <taxon>Bacillota</taxon>
        <taxon>Clostridia</taxon>
        <taxon>Halanaerobiales</taxon>
        <taxon>Halanaerobiaceae</taxon>
        <taxon>Halanaerobium</taxon>
    </lineage>
</organism>
<keyword evidence="3" id="KW-0274">FAD</keyword>
<dbReference type="Pfam" id="PF01565">
    <property type="entry name" value="FAD_binding_4"/>
    <property type="match status" value="1"/>
</dbReference>
<evidence type="ECO:0000256" key="1">
    <source>
        <dbReference type="ARBA" id="ARBA00001974"/>
    </source>
</evidence>
<evidence type="ECO:0000259" key="5">
    <source>
        <dbReference type="PROSITE" id="PS51387"/>
    </source>
</evidence>
<dbReference type="GO" id="GO:0071949">
    <property type="term" value="F:FAD binding"/>
    <property type="evidence" value="ECO:0007669"/>
    <property type="project" value="InterPro"/>
</dbReference>
<evidence type="ECO:0000256" key="2">
    <source>
        <dbReference type="ARBA" id="ARBA00022630"/>
    </source>
</evidence>
<sequence>MKYNPVTEEILAELREIVGDKNVMTDEEKIEAYSHDEIPAEQYAHMPEVVLTPNTAEEIAAVMKLANRELIPVTPSGARSGLSGGAIPEHGGIVISVENMDEVVEIDYDNLMMVLEPGVITNNVNEMLEESGLFFAGYPMSVETCYLGGNIAENAGGGKAVKYGVTGRYVMGLEVVTPTGEIVQLGGKRVKDVTGYDLKQLIVGSEGTLGIVTKAIIKLLPKPTQRVGLLALFKDEATAISTVPKIMTEGRIIPTSIEFMDKLSVKTSCEYLNEHLPYQEAGAMLLIEVDGNKEDIVNADSETIGELCLDNDAIEVYVADNHTTRERIWSVRRNIAEAFKVVSPHQSLEDIVVPTANIPKLMPYLDDISEKYEIKVPCYGHAGDGNLHATLVKNPDHSMEEWFEIEEEALADLYQATKELGGTLSGEHGIGSKRKKYMEMMMSPAELNLMRGIKKAFDPNNIMNPGKIFDLE</sequence>
<dbReference type="Gene3D" id="3.30.43.10">
    <property type="entry name" value="Uridine Diphospho-n-acetylenolpyruvylglucosamine Reductase, domain 2"/>
    <property type="match status" value="1"/>
</dbReference>
<dbReference type="GO" id="GO:0016491">
    <property type="term" value="F:oxidoreductase activity"/>
    <property type="evidence" value="ECO:0007669"/>
    <property type="project" value="UniProtKB-KW"/>
</dbReference>
<evidence type="ECO:0000313" key="7">
    <source>
        <dbReference type="Proteomes" id="UP000185669"/>
    </source>
</evidence>